<dbReference type="RefSeq" id="WP_058506130.1">
    <property type="nucleotide sequence ID" value="NZ_CAAAIF010000031.1"/>
</dbReference>
<dbReference type="InterPro" id="IPR051531">
    <property type="entry name" value="N-acetyltransferase"/>
</dbReference>
<protein>
    <submittedName>
        <fullName evidence="2">GNAT family acetyltransferase</fullName>
    </submittedName>
</protein>
<feature type="domain" description="N-acetyltransferase" evidence="1">
    <location>
        <begin position="10"/>
        <end position="168"/>
    </location>
</feature>
<dbReference type="GO" id="GO:0016747">
    <property type="term" value="F:acyltransferase activity, transferring groups other than amino-acyl groups"/>
    <property type="evidence" value="ECO:0007669"/>
    <property type="project" value="InterPro"/>
</dbReference>
<organism evidence="2 3">
    <name type="scientific">Legionella nautarum</name>
    <dbReference type="NCBI Taxonomy" id="45070"/>
    <lineage>
        <taxon>Bacteria</taxon>
        <taxon>Pseudomonadati</taxon>
        <taxon>Pseudomonadota</taxon>
        <taxon>Gammaproteobacteria</taxon>
        <taxon>Legionellales</taxon>
        <taxon>Legionellaceae</taxon>
        <taxon>Legionella</taxon>
    </lineage>
</organism>
<dbReference type="Pfam" id="PF13302">
    <property type="entry name" value="Acetyltransf_3"/>
    <property type="match status" value="1"/>
</dbReference>
<name>A0A0W0WIY2_9GAMM</name>
<evidence type="ECO:0000259" key="1">
    <source>
        <dbReference type="PROSITE" id="PS51186"/>
    </source>
</evidence>
<dbReference type="PANTHER" id="PTHR43792">
    <property type="entry name" value="GNAT FAMILY, PUTATIVE (AFU_ORTHOLOGUE AFUA_3G00765)-RELATED-RELATED"/>
    <property type="match status" value="1"/>
</dbReference>
<dbReference type="PANTHER" id="PTHR43792:SF1">
    <property type="entry name" value="N-ACETYLTRANSFERASE DOMAIN-CONTAINING PROTEIN"/>
    <property type="match status" value="1"/>
</dbReference>
<dbReference type="PATRIC" id="fig|45070.6.peg.3345"/>
<dbReference type="InterPro" id="IPR016181">
    <property type="entry name" value="Acyl_CoA_acyltransferase"/>
</dbReference>
<keyword evidence="3" id="KW-1185">Reference proteome</keyword>
<reference evidence="2 3" key="1">
    <citation type="submission" date="2015-11" db="EMBL/GenBank/DDBJ databases">
        <title>Genomic analysis of 38 Legionella species identifies large and diverse effector repertoires.</title>
        <authorList>
            <person name="Burstein D."/>
            <person name="Amaro F."/>
            <person name="Zusman T."/>
            <person name="Lifshitz Z."/>
            <person name="Cohen O."/>
            <person name="Gilbert J.A."/>
            <person name="Pupko T."/>
            <person name="Shuman H.A."/>
            <person name="Segal G."/>
        </authorList>
    </citation>
    <scope>NUCLEOTIDE SEQUENCE [LARGE SCALE GENOMIC DNA]</scope>
    <source>
        <strain evidence="2 3">ATCC 49506</strain>
    </source>
</reference>
<dbReference type="Gene3D" id="3.40.630.30">
    <property type="match status" value="1"/>
</dbReference>
<dbReference type="AlphaFoldDB" id="A0A0W0WIY2"/>
<keyword evidence="2" id="KW-0808">Transferase</keyword>
<sequence length="168" mass="19754">MTLLIETKRLLIKIPILDDIDNWDSLHSDPEVMRFMGGSKTRTIVQEWLESDILHYKKHGFCMGSVFDKNNKEFIGRAGLVYLDHDDTQPDVEIGYVLHKEHWNKGYGIELVLAFIGWGFSQLNVSRLVAVTRPENKRSQKVLEKANMQYEKLIQFHDEDFLFYQIHK</sequence>
<comment type="caution">
    <text evidence="2">The sequence shown here is derived from an EMBL/GenBank/DDBJ whole genome shotgun (WGS) entry which is preliminary data.</text>
</comment>
<evidence type="ECO:0000313" key="2">
    <source>
        <dbReference type="EMBL" id="KTD32256.1"/>
    </source>
</evidence>
<dbReference type="STRING" id="45070.Lnau_3167"/>
<proteinExistence type="predicted"/>
<accession>A0A0W0WIY2</accession>
<evidence type="ECO:0000313" key="3">
    <source>
        <dbReference type="Proteomes" id="UP000054725"/>
    </source>
</evidence>
<dbReference type="PROSITE" id="PS51186">
    <property type="entry name" value="GNAT"/>
    <property type="match status" value="1"/>
</dbReference>
<dbReference type="SUPFAM" id="SSF55729">
    <property type="entry name" value="Acyl-CoA N-acyltransferases (Nat)"/>
    <property type="match status" value="1"/>
</dbReference>
<gene>
    <name evidence="2" type="ORF">Lnau_3167</name>
</gene>
<dbReference type="OrthoDB" id="9801656at2"/>
<dbReference type="Proteomes" id="UP000054725">
    <property type="component" value="Unassembled WGS sequence"/>
</dbReference>
<dbReference type="InterPro" id="IPR000182">
    <property type="entry name" value="GNAT_dom"/>
</dbReference>
<dbReference type="EMBL" id="LNYO01000027">
    <property type="protein sequence ID" value="KTD32256.1"/>
    <property type="molecule type" value="Genomic_DNA"/>
</dbReference>